<gene>
    <name evidence="3" type="ORF">UFOPK3564_02861</name>
</gene>
<accession>A0A6J7JAD9</accession>
<dbReference type="PRINTS" id="PR01270">
    <property type="entry name" value="HDASUPER"/>
</dbReference>
<dbReference type="GO" id="GO:0004407">
    <property type="term" value="F:histone deacetylase activity"/>
    <property type="evidence" value="ECO:0007669"/>
    <property type="project" value="TreeGrafter"/>
</dbReference>
<reference evidence="3" key="1">
    <citation type="submission" date="2020-05" db="EMBL/GenBank/DDBJ databases">
        <authorList>
            <person name="Chiriac C."/>
            <person name="Salcher M."/>
            <person name="Ghai R."/>
            <person name="Kavagutti S V."/>
        </authorList>
    </citation>
    <scope>NUCLEOTIDE SEQUENCE</scope>
</reference>
<name>A0A6J7JAD9_9ZZZZ</name>
<dbReference type="InterPro" id="IPR000286">
    <property type="entry name" value="HDACs"/>
</dbReference>
<proteinExistence type="predicted"/>
<dbReference type="GO" id="GO:0040029">
    <property type="term" value="P:epigenetic regulation of gene expression"/>
    <property type="evidence" value="ECO:0007669"/>
    <property type="project" value="TreeGrafter"/>
</dbReference>
<evidence type="ECO:0000256" key="1">
    <source>
        <dbReference type="SAM" id="MobiDB-lite"/>
    </source>
</evidence>
<dbReference type="SUPFAM" id="SSF52768">
    <property type="entry name" value="Arginase/deacetylase"/>
    <property type="match status" value="1"/>
</dbReference>
<sequence>MARPLFRHESSLRHETGSHPERADRMVAIERELEARDWCGFEPRDSPEATDEQLLAVHPRPHVERIRALARSGGGRIDADTIVSAGSWDAAVHGAGGAVAVVDALLSGEADRAASLHRPPGHHCETAEPMGFCLFNNVAIAARHAVLVHGLRRVLVLDWDVHHGNGTAEIFAGSGDVLFTSIHEFPLYPGTGRPTETGHGPGEGLTVNLPVPGGTGDSTWVGMVEHVVAPIARDWAPELVLVSAGYDAHADDPLAGCEVTDDGFARIAEATHRLATELGVPLGLVLEGGYDVDALARSVARTLEAWSQDPAARTAAEPVPEDDVVRRAREFFAPRWPSLAPATG</sequence>
<organism evidence="3">
    <name type="scientific">freshwater metagenome</name>
    <dbReference type="NCBI Taxonomy" id="449393"/>
    <lineage>
        <taxon>unclassified sequences</taxon>
        <taxon>metagenomes</taxon>
        <taxon>ecological metagenomes</taxon>
    </lineage>
</organism>
<dbReference type="InterPro" id="IPR023696">
    <property type="entry name" value="Ureohydrolase_dom_sf"/>
</dbReference>
<dbReference type="Gene3D" id="3.40.800.20">
    <property type="entry name" value="Histone deacetylase domain"/>
    <property type="match status" value="1"/>
</dbReference>
<evidence type="ECO:0000313" key="3">
    <source>
        <dbReference type="EMBL" id="CAB4939554.1"/>
    </source>
</evidence>
<dbReference type="GO" id="GO:0000118">
    <property type="term" value="C:histone deacetylase complex"/>
    <property type="evidence" value="ECO:0007669"/>
    <property type="project" value="TreeGrafter"/>
</dbReference>
<dbReference type="InterPro" id="IPR023801">
    <property type="entry name" value="His_deacetylse_dom"/>
</dbReference>
<dbReference type="AlphaFoldDB" id="A0A6J7JAD9"/>
<dbReference type="InterPro" id="IPR037138">
    <property type="entry name" value="His_deacetylse_dom_sf"/>
</dbReference>
<feature type="region of interest" description="Disordered" evidence="1">
    <location>
        <begin position="1"/>
        <end position="23"/>
    </location>
</feature>
<evidence type="ECO:0000259" key="2">
    <source>
        <dbReference type="Pfam" id="PF00850"/>
    </source>
</evidence>
<dbReference type="EMBL" id="CAFBMK010000230">
    <property type="protein sequence ID" value="CAB4939554.1"/>
    <property type="molecule type" value="Genomic_DNA"/>
</dbReference>
<dbReference type="GO" id="GO:0005737">
    <property type="term" value="C:cytoplasm"/>
    <property type="evidence" value="ECO:0007669"/>
    <property type="project" value="TreeGrafter"/>
</dbReference>
<dbReference type="PANTHER" id="PTHR10625:SF11">
    <property type="entry name" value="HISTONE DEACETYLASE 14, CHLOROPLASTIC"/>
    <property type="match status" value="1"/>
</dbReference>
<feature type="domain" description="Histone deacetylase" evidence="2">
    <location>
        <begin position="19"/>
        <end position="304"/>
    </location>
</feature>
<dbReference type="PANTHER" id="PTHR10625">
    <property type="entry name" value="HISTONE DEACETYLASE HDAC1-RELATED"/>
    <property type="match status" value="1"/>
</dbReference>
<dbReference type="CDD" id="cd09992">
    <property type="entry name" value="HDAC_classII"/>
    <property type="match status" value="1"/>
</dbReference>
<dbReference type="Pfam" id="PF00850">
    <property type="entry name" value="Hist_deacetyl"/>
    <property type="match status" value="1"/>
</dbReference>
<protein>
    <submittedName>
        <fullName evidence="3">Unannotated protein</fullName>
    </submittedName>
</protein>